<feature type="compositionally biased region" description="Polar residues" evidence="1">
    <location>
        <begin position="155"/>
        <end position="168"/>
    </location>
</feature>
<dbReference type="AlphaFoldDB" id="A0A0D7AQQ4"/>
<proteinExistence type="predicted"/>
<keyword evidence="3" id="KW-1185">Reference proteome</keyword>
<organism evidence="2 3">
    <name type="scientific">Fistulina hepatica ATCC 64428</name>
    <dbReference type="NCBI Taxonomy" id="1128425"/>
    <lineage>
        <taxon>Eukaryota</taxon>
        <taxon>Fungi</taxon>
        <taxon>Dikarya</taxon>
        <taxon>Basidiomycota</taxon>
        <taxon>Agaricomycotina</taxon>
        <taxon>Agaricomycetes</taxon>
        <taxon>Agaricomycetidae</taxon>
        <taxon>Agaricales</taxon>
        <taxon>Fistulinaceae</taxon>
        <taxon>Fistulina</taxon>
    </lineage>
</organism>
<dbReference type="Proteomes" id="UP000054144">
    <property type="component" value="Unassembled WGS sequence"/>
</dbReference>
<accession>A0A0D7AQQ4</accession>
<gene>
    <name evidence="2" type="ORF">FISHEDRAFT_68673</name>
</gene>
<feature type="region of interest" description="Disordered" evidence="1">
    <location>
        <begin position="136"/>
        <end position="168"/>
    </location>
</feature>
<reference evidence="2 3" key="1">
    <citation type="journal article" date="2015" name="Fungal Genet. Biol.">
        <title>Evolution of novel wood decay mechanisms in Agaricales revealed by the genome sequences of Fistulina hepatica and Cylindrobasidium torrendii.</title>
        <authorList>
            <person name="Floudas D."/>
            <person name="Held B.W."/>
            <person name="Riley R."/>
            <person name="Nagy L.G."/>
            <person name="Koehler G."/>
            <person name="Ransdell A.S."/>
            <person name="Younus H."/>
            <person name="Chow J."/>
            <person name="Chiniquy J."/>
            <person name="Lipzen A."/>
            <person name="Tritt A."/>
            <person name="Sun H."/>
            <person name="Haridas S."/>
            <person name="LaButti K."/>
            <person name="Ohm R.A."/>
            <person name="Kues U."/>
            <person name="Blanchette R.A."/>
            <person name="Grigoriev I.V."/>
            <person name="Minto R.E."/>
            <person name="Hibbett D.S."/>
        </authorList>
    </citation>
    <scope>NUCLEOTIDE SEQUENCE [LARGE SCALE GENOMIC DNA]</scope>
    <source>
        <strain evidence="2 3">ATCC 64428</strain>
    </source>
</reference>
<evidence type="ECO:0000313" key="2">
    <source>
        <dbReference type="EMBL" id="KIY53666.1"/>
    </source>
</evidence>
<dbReference type="EMBL" id="KN881593">
    <property type="protein sequence ID" value="KIY53666.1"/>
    <property type="molecule type" value="Genomic_DNA"/>
</dbReference>
<protein>
    <submittedName>
        <fullName evidence="2">Uncharacterized protein</fullName>
    </submittedName>
</protein>
<sequence length="168" mass="18736">MASLHSTVPPPVFIPNRLLANALRTCREVEFQQHVHAAFINRGHLNVFPSLHFALMAKGLDLAQGIKFPEIYPLAVFIAREAHPLFLKRMKSNGEGFAMVDALRSTESVRPGNPAYSTIPPPHLVMYHRAPRALVSSPHTHRRTRDHASTRRVLASQSHVTLSSRAVT</sequence>
<evidence type="ECO:0000313" key="3">
    <source>
        <dbReference type="Proteomes" id="UP000054144"/>
    </source>
</evidence>
<name>A0A0D7AQQ4_9AGAR</name>
<evidence type="ECO:0000256" key="1">
    <source>
        <dbReference type="SAM" id="MobiDB-lite"/>
    </source>
</evidence>